<keyword evidence="7" id="KW-1185">Reference proteome</keyword>
<dbReference type="Pfam" id="PF17746">
    <property type="entry name" value="SfsA_N"/>
    <property type="match status" value="1"/>
</dbReference>
<protein>
    <recommendedName>
        <fullName evidence="1">Sugar fermentation stimulation protein homolog</fullName>
    </recommendedName>
</protein>
<evidence type="ECO:0000313" key="6">
    <source>
        <dbReference type="Proteomes" id="UP000621856"/>
    </source>
</evidence>
<dbReference type="EMBL" id="BMGZ01000001">
    <property type="protein sequence ID" value="GGH92842.1"/>
    <property type="molecule type" value="Genomic_DNA"/>
</dbReference>
<dbReference type="InterPro" id="IPR041465">
    <property type="entry name" value="SfsA_N"/>
</dbReference>
<reference evidence="4" key="3">
    <citation type="submission" date="2020-09" db="EMBL/GenBank/DDBJ databases">
        <authorList>
            <person name="Sun Q."/>
            <person name="Zhou Y."/>
        </authorList>
    </citation>
    <scope>NUCLEOTIDE SEQUENCE</scope>
    <source>
        <strain evidence="4">CGMCC 1.14984</strain>
    </source>
</reference>
<dbReference type="NCBIfam" id="TIGR00230">
    <property type="entry name" value="sfsA"/>
    <property type="match status" value="1"/>
</dbReference>
<dbReference type="Proteomes" id="UP000818603">
    <property type="component" value="Unassembled WGS sequence"/>
</dbReference>
<gene>
    <name evidence="1 4" type="primary">sfsA</name>
    <name evidence="5" type="ORF">FF098_001630</name>
    <name evidence="4" type="ORF">GCM10011355_03290</name>
</gene>
<dbReference type="Gene3D" id="3.40.1350.60">
    <property type="match status" value="1"/>
</dbReference>
<evidence type="ECO:0000256" key="1">
    <source>
        <dbReference type="HAMAP-Rule" id="MF_00095"/>
    </source>
</evidence>
<evidence type="ECO:0000313" key="4">
    <source>
        <dbReference type="EMBL" id="GGH92842.1"/>
    </source>
</evidence>
<sequence length="242" mass="27175">MRFPSPLIEGTLLKRYKRFLADVRLNTGEEITVHCPNPGAMMGVAPSGARCWVSLSPNKARKLPHTLELVEISDFGRPVITGINTGHPNKIAEEAIMRGVIPELAGYDSLRREVKYGENSRIDLLLESERRKPCYVEVKNVHLRRSDTPLAEFPDSVTARGLKHLKELEQVVRDGNRAVMLYIVQRSDCFTLSPAWDIDPKYATGLVAAEKAGVELIAWDCEVTTSEIVLRRAMEIDLDNRP</sequence>
<feature type="domain" description="Sugar fermentation stimulation protein C-terminal" evidence="2">
    <location>
        <begin position="87"/>
        <end position="226"/>
    </location>
</feature>
<dbReference type="HAMAP" id="MF_00095">
    <property type="entry name" value="SfsA"/>
    <property type="match status" value="1"/>
</dbReference>
<dbReference type="InterPro" id="IPR040452">
    <property type="entry name" value="SfsA_C"/>
</dbReference>
<dbReference type="Proteomes" id="UP000621856">
    <property type="component" value="Unassembled WGS sequence"/>
</dbReference>
<evidence type="ECO:0000313" key="5">
    <source>
        <dbReference type="EMBL" id="NHK26605.1"/>
    </source>
</evidence>
<dbReference type="AlphaFoldDB" id="A0A8J3A4S5"/>
<evidence type="ECO:0000259" key="3">
    <source>
        <dbReference type="Pfam" id="PF17746"/>
    </source>
</evidence>
<reference evidence="5 7" key="2">
    <citation type="submission" date="2020-02" db="EMBL/GenBank/DDBJ databases">
        <title>Genome sequence of Parvularcula flava strain NH6-79.</title>
        <authorList>
            <person name="Abdul Karim M.H."/>
            <person name="Lam M.Q."/>
            <person name="Chen S.J."/>
            <person name="Yahya A."/>
            <person name="Shahir S."/>
            <person name="Shamsir M.S."/>
            <person name="Chong C.S."/>
        </authorList>
    </citation>
    <scope>NUCLEOTIDE SEQUENCE [LARGE SCALE GENOMIC DNA]</scope>
    <source>
        <strain evidence="5 7">NH6-79</strain>
    </source>
</reference>
<organism evidence="4 6">
    <name type="scientific">Aquisalinus luteolus</name>
    <dbReference type="NCBI Taxonomy" id="1566827"/>
    <lineage>
        <taxon>Bacteria</taxon>
        <taxon>Pseudomonadati</taxon>
        <taxon>Pseudomonadota</taxon>
        <taxon>Alphaproteobacteria</taxon>
        <taxon>Parvularculales</taxon>
        <taxon>Parvularculaceae</taxon>
        <taxon>Aquisalinus</taxon>
    </lineage>
</organism>
<dbReference type="CDD" id="cd22359">
    <property type="entry name" value="SfsA-like_bacterial"/>
    <property type="match status" value="1"/>
</dbReference>
<dbReference type="RefSeq" id="WP_155136445.1">
    <property type="nucleotide sequence ID" value="NZ_BMGZ01000001.1"/>
</dbReference>
<dbReference type="Gene3D" id="2.40.50.580">
    <property type="match status" value="1"/>
</dbReference>
<dbReference type="InterPro" id="IPR005224">
    <property type="entry name" value="SfsA"/>
</dbReference>
<dbReference type="Pfam" id="PF03749">
    <property type="entry name" value="SfsA"/>
    <property type="match status" value="1"/>
</dbReference>
<comment type="similarity">
    <text evidence="1">Belongs to the SfsA family.</text>
</comment>
<dbReference type="EMBL" id="VCJR02000001">
    <property type="protein sequence ID" value="NHK26605.1"/>
    <property type="molecule type" value="Genomic_DNA"/>
</dbReference>
<comment type="caution">
    <text evidence="4">The sequence shown here is derived from an EMBL/GenBank/DDBJ whole genome shotgun (WGS) entry which is preliminary data.</text>
</comment>
<proteinExistence type="inferred from homology"/>
<feature type="domain" description="SfsA N-terminal OB" evidence="3">
    <location>
        <begin position="13"/>
        <end position="72"/>
    </location>
</feature>
<dbReference type="PANTHER" id="PTHR30545:SF2">
    <property type="entry name" value="SUGAR FERMENTATION STIMULATION PROTEIN A"/>
    <property type="match status" value="1"/>
</dbReference>
<evidence type="ECO:0000259" key="2">
    <source>
        <dbReference type="Pfam" id="PF03749"/>
    </source>
</evidence>
<name>A0A8J3A4S5_9PROT</name>
<dbReference type="GO" id="GO:0003677">
    <property type="term" value="F:DNA binding"/>
    <property type="evidence" value="ECO:0007669"/>
    <property type="project" value="InterPro"/>
</dbReference>
<reference evidence="4" key="1">
    <citation type="journal article" date="2014" name="Int. J. Syst. Evol. Microbiol.">
        <title>Complete genome sequence of Corynebacterium casei LMG S-19264T (=DSM 44701T), isolated from a smear-ripened cheese.</title>
        <authorList>
            <consortium name="US DOE Joint Genome Institute (JGI-PGF)"/>
            <person name="Walter F."/>
            <person name="Albersmeier A."/>
            <person name="Kalinowski J."/>
            <person name="Ruckert C."/>
        </authorList>
    </citation>
    <scope>NUCLEOTIDE SEQUENCE</scope>
    <source>
        <strain evidence="4">CGMCC 1.14984</strain>
    </source>
</reference>
<evidence type="ECO:0000313" key="7">
    <source>
        <dbReference type="Proteomes" id="UP000818603"/>
    </source>
</evidence>
<accession>A0A8J3A4S5</accession>
<dbReference type="PANTHER" id="PTHR30545">
    <property type="entry name" value="SUGAR FERMENTATION STIMULATION PROTEIN A"/>
    <property type="match status" value="1"/>
</dbReference>